<keyword evidence="4" id="KW-1185">Reference proteome</keyword>
<dbReference type="PANTHER" id="PTHR34406">
    <property type="entry name" value="PROTEIN YCEI"/>
    <property type="match status" value="1"/>
</dbReference>
<evidence type="ECO:0000256" key="1">
    <source>
        <dbReference type="SAM" id="MobiDB-lite"/>
    </source>
</evidence>
<accession>B6IYT3</accession>
<dbReference type="Pfam" id="PF04264">
    <property type="entry name" value="YceI"/>
    <property type="match status" value="1"/>
</dbReference>
<feature type="region of interest" description="Disordered" evidence="1">
    <location>
        <begin position="1"/>
        <end position="22"/>
    </location>
</feature>
<evidence type="ECO:0000259" key="2">
    <source>
        <dbReference type="SMART" id="SM00867"/>
    </source>
</evidence>
<reference evidence="3 4" key="1">
    <citation type="journal article" date="2010" name="BMC Genomics">
        <title>Metabolic flexibility revealed in the genome of the cyst-forming alpha-1 proteobacterium Rhodospirillum centenum.</title>
        <authorList>
            <person name="Lu Y.K."/>
            <person name="Marden J."/>
            <person name="Han M."/>
            <person name="Swingley W.D."/>
            <person name="Mastrian S.D."/>
            <person name="Chowdhury S.R."/>
            <person name="Hao J."/>
            <person name="Helmy T."/>
            <person name="Kim S."/>
            <person name="Kurdoglu A.A."/>
            <person name="Matthies H.J."/>
            <person name="Rollo D."/>
            <person name="Stothard P."/>
            <person name="Blankenship R.E."/>
            <person name="Bauer C.E."/>
            <person name="Touchman J.W."/>
        </authorList>
    </citation>
    <scope>NUCLEOTIDE SEQUENCE [LARGE SCALE GENOMIC DNA]</scope>
    <source>
        <strain evidence="4">ATCC 51521 / SW</strain>
    </source>
</reference>
<dbReference type="EMBL" id="CP000613">
    <property type="protein sequence ID" value="ACJ01457.1"/>
    <property type="molecule type" value="Genomic_DNA"/>
</dbReference>
<dbReference type="PANTHER" id="PTHR34406:SF1">
    <property type="entry name" value="PROTEIN YCEI"/>
    <property type="match status" value="1"/>
</dbReference>
<evidence type="ECO:0000313" key="4">
    <source>
        <dbReference type="Proteomes" id="UP000001591"/>
    </source>
</evidence>
<organism evidence="3 4">
    <name type="scientific">Rhodospirillum centenum (strain ATCC 51521 / SW)</name>
    <dbReference type="NCBI Taxonomy" id="414684"/>
    <lineage>
        <taxon>Bacteria</taxon>
        <taxon>Pseudomonadati</taxon>
        <taxon>Pseudomonadota</taxon>
        <taxon>Alphaproteobacteria</taxon>
        <taxon>Rhodospirillales</taxon>
        <taxon>Rhodospirillaceae</taxon>
        <taxon>Rhodospirillum</taxon>
    </lineage>
</organism>
<dbReference type="eggNOG" id="COG2353">
    <property type="taxonomic scope" value="Bacteria"/>
</dbReference>
<dbReference type="KEGG" id="rce:RC1_4118"/>
<feature type="compositionally biased region" description="Low complexity" evidence="1">
    <location>
        <begin position="1"/>
        <end position="16"/>
    </location>
</feature>
<dbReference type="SMART" id="SM00867">
    <property type="entry name" value="YceI"/>
    <property type="match status" value="1"/>
</dbReference>
<protein>
    <submittedName>
        <fullName evidence="3">YceI like family</fullName>
    </submittedName>
</protein>
<dbReference type="AlphaFoldDB" id="B6IYT3"/>
<sequence>MQRCIPVGAASPAAATIPPPWTAQRASTEEDHRMRRSAATAGLLLALATAAPLLPTAGPAVAQELTQAPAEAQSGRYALDPAHAKVLFSVRHLGFSTYYGAFPALEGTLDYDAQDPTRSRVDITIDVAAVDTSDAELDKHLRSEDFLNTGKTPSARFRSTGVEMTGARTARITGDLTLRGVTRPVVLEATFNQAGVSPVSKAYTIGFDAETVIKRSEWGVSAYVPAVSDEVTLRIGAEFTRKP</sequence>
<dbReference type="SUPFAM" id="SSF101874">
    <property type="entry name" value="YceI-like"/>
    <property type="match status" value="1"/>
</dbReference>
<evidence type="ECO:0000313" key="3">
    <source>
        <dbReference type="EMBL" id="ACJ01457.1"/>
    </source>
</evidence>
<dbReference type="HOGENOM" id="CLU_071003_1_1_5"/>
<dbReference type="STRING" id="414684.RC1_4118"/>
<proteinExistence type="predicted"/>
<dbReference type="InterPro" id="IPR036761">
    <property type="entry name" value="TTHA0802/YceI-like_sf"/>
</dbReference>
<feature type="domain" description="Lipid/polyisoprenoid-binding YceI-like" evidence="2">
    <location>
        <begin position="76"/>
        <end position="240"/>
    </location>
</feature>
<dbReference type="Gene3D" id="2.40.128.110">
    <property type="entry name" value="Lipid/polyisoprenoid-binding, YceI-like"/>
    <property type="match status" value="1"/>
</dbReference>
<name>B6IYT3_RHOCS</name>
<dbReference type="Proteomes" id="UP000001591">
    <property type="component" value="Chromosome"/>
</dbReference>
<dbReference type="InterPro" id="IPR007372">
    <property type="entry name" value="Lipid/polyisoprenoid-bd_YceI"/>
</dbReference>
<gene>
    <name evidence="3" type="ordered locus">RC1_4118</name>
</gene>